<dbReference type="PANTHER" id="PTHR46516:SF1">
    <property type="entry name" value="TRNA-SPECIFIC ADENOSINE DEAMINASE 1"/>
    <property type="match status" value="1"/>
</dbReference>
<dbReference type="HOGENOM" id="CLU_005382_5_2_1"/>
<dbReference type="SMR" id="F6SJ18"/>
<comment type="similarity">
    <text evidence="7">Belongs to the ADAT1 family.</text>
</comment>
<evidence type="ECO:0000256" key="7">
    <source>
        <dbReference type="ARBA" id="ARBA00038326"/>
    </source>
</evidence>
<dbReference type="InterPro" id="IPR002466">
    <property type="entry name" value="A_deamin"/>
</dbReference>
<keyword evidence="4" id="KW-0862">Zinc</keyword>
<reference evidence="14" key="1">
    <citation type="journal article" date="2002" name="Science">
        <title>The draft genome of Ciona intestinalis: insights into chordate and vertebrate origins.</title>
        <authorList>
            <person name="Dehal P."/>
            <person name="Satou Y."/>
            <person name="Campbell R.K."/>
            <person name="Chapman J."/>
            <person name="Degnan B."/>
            <person name="De Tomaso A."/>
            <person name="Davidson B."/>
            <person name="Di Gregorio A."/>
            <person name="Gelpke M."/>
            <person name="Goodstein D.M."/>
            <person name="Harafuji N."/>
            <person name="Hastings K.E."/>
            <person name="Ho I."/>
            <person name="Hotta K."/>
            <person name="Huang W."/>
            <person name="Kawashima T."/>
            <person name="Lemaire P."/>
            <person name="Martinez D."/>
            <person name="Meinertzhagen I.A."/>
            <person name="Necula S."/>
            <person name="Nonaka M."/>
            <person name="Putnam N."/>
            <person name="Rash S."/>
            <person name="Saiga H."/>
            <person name="Satake M."/>
            <person name="Terry A."/>
            <person name="Yamada L."/>
            <person name="Wang H.G."/>
            <person name="Awazu S."/>
            <person name="Azumi K."/>
            <person name="Boore J."/>
            <person name="Branno M."/>
            <person name="Chin-Bow S."/>
            <person name="DeSantis R."/>
            <person name="Doyle S."/>
            <person name="Francino P."/>
            <person name="Keys D.N."/>
            <person name="Haga S."/>
            <person name="Hayashi H."/>
            <person name="Hino K."/>
            <person name="Imai K.S."/>
            <person name="Inaba K."/>
            <person name="Kano S."/>
            <person name="Kobayashi K."/>
            <person name="Kobayashi M."/>
            <person name="Lee B.I."/>
            <person name="Makabe K.W."/>
            <person name="Manohar C."/>
            <person name="Matassi G."/>
            <person name="Medina M."/>
            <person name="Mochizuki Y."/>
            <person name="Mount S."/>
            <person name="Morishita T."/>
            <person name="Miura S."/>
            <person name="Nakayama A."/>
            <person name="Nishizaka S."/>
            <person name="Nomoto H."/>
            <person name="Ohta F."/>
            <person name="Oishi K."/>
            <person name="Rigoutsos I."/>
            <person name="Sano M."/>
            <person name="Sasaki A."/>
            <person name="Sasakura Y."/>
            <person name="Shoguchi E."/>
            <person name="Shin-i T."/>
            <person name="Spagnuolo A."/>
            <person name="Stainier D."/>
            <person name="Suzuki M.M."/>
            <person name="Tassy O."/>
            <person name="Takatori N."/>
            <person name="Tokuoka M."/>
            <person name="Yagi K."/>
            <person name="Yoshizaki F."/>
            <person name="Wada S."/>
            <person name="Zhang C."/>
            <person name="Hyatt P.D."/>
            <person name="Larimer F."/>
            <person name="Detter C."/>
            <person name="Doggett N."/>
            <person name="Glavina T."/>
            <person name="Hawkins T."/>
            <person name="Richardson P."/>
            <person name="Lucas S."/>
            <person name="Kohara Y."/>
            <person name="Levine M."/>
            <person name="Satoh N."/>
            <person name="Rokhsar D.S."/>
        </authorList>
    </citation>
    <scope>NUCLEOTIDE SEQUENCE [LARGE SCALE GENOMIC DNA]</scope>
</reference>
<dbReference type="OMA" id="QERIFHW"/>
<comment type="catalytic activity">
    <reaction evidence="11">
        <text>adenosine(37) in tRNA(Ala) + H2O + H(+) = inosine(37) in tRNA(Ala) + NH4(+)</text>
        <dbReference type="Rhea" id="RHEA:50968"/>
        <dbReference type="Rhea" id="RHEA-COMP:12855"/>
        <dbReference type="Rhea" id="RHEA-COMP:12856"/>
        <dbReference type="ChEBI" id="CHEBI:15377"/>
        <dbReference type="ChEBI" id="CHEBI:15378"/>
        <dbReference type="ChEBI" id="CHEBI:28938"/>
        <dbReference type="ChEBI" id="CHEBI:74411"/>
        <dbReference type="ChEBI" id="CHEBI:82852"/>
        <dbReference type="EC" id="3.5.4.34"/>
    </reaction>
</comment>
<evidence type="ECO:0000256" key="11">
    <source>
        <dbReference type="ARBA" id="ARBA00047635"/>
    </source>
</evidence>
<dbReference type="FunCoup" id="F6SJ18">
    <property type="interactions" value="120"/>
</dbReference>
<accession>F6SJ18</accession>
<organism evidence="13 14">
    <name type="scientific">Ciona intestinalis</name>
    <name type="common">Transparent sea squirt</name>
    <name type="synonym">Ascidia intestinalis</name>
    <dbReference type="NCBI Taxonomy" id="7719"/>
    <lineage>
        <taxon>Eukaryota</taxon>
        <taxon>Metazoa</taxon>
        <taxon>Chordata</taxon>
        <taxon>Tunicata</taxon>
        <taxon>Ascidiacea</taxon>
        <taxon>Phlebobranchia</taxon>
        <taxon>Cionidae</taxon>
        <taxon>Ciona</taxon>
    </lineage>
</organism>
<comment type="function">
    <text evidence="6">Specifically deaminates adenosine-37 to inosine in tRNA-Ala.</text>
</comment>
<keyword evidence="3" id="KW-0378">Hydrolase</keyword>
<evidence type="ECO:0000256" key="1">
    <source>
        <dbReference type="ARBA" id="ARBA00022694"/>
    </source>
</evidence>
<evidence type="ECO:0000256" key="6">
    <source>
        <dbReference type="ARBA" id="ARBA00037784"/>
    </source>
</evidence>
<evidence type="ECO:0000256" key="4">
    <source>
        <dbReference type="ARBA" id="ARBA00022833"/>
    </source>
</evidence>
<dbReference type="GO" id="GO:0043829">
    <property type="term" value="F:tRNA-specific adenosine-37 deaminase activity"/>
    <property type="evidence" value="ECO:0007669"/>
    <property type="project" value="UniProtKB-EC"/>
</dbReference>
<evidence type="ECO:0000259" key="12">
    <source>
        <dbReference type="PROSITE" id="PS50141"/>
    </source>
</evidence>
<dbReference type="GO" id="GO:0003723">
    <property type="term" value="F:RNA binding"/>
    <property type="evidence" value="ECO:0007669"/>
    <property type="project" value="InterPro"/>
</dbReference>
<name>F6SJ18_CIOIN</name>
<keyword evidence="2" id="KW-0479">Metal-binding</keyword>
<dbReference type="GO" id="GO:0008033">
    <property type="term" value="P:tRNA processing"/>
    <property type="evidence" value="ECO:0000318"/>
    <property type="project" value="GO_Central"/>
</dbReference>
<evidence type="ECO:0000256" key="2">
    <source>
        <dbReference type="ARBA" id="ARBA00022723"/>
    </source>
</evidence>
<proteinExistence type="inferred from homology"/>
<dbReference type="Pfam" id="PF02137">
    <property type="entry name" value="A_deamin"/>
    <property type="match status" value="1"/>
</dbReference>
<evidence type="ECO:0000256" key="9">
    <source>
        <dbReference type="ARBA" id="ARBA00040502"/>
    </source>
</evidence>
<evidence type="ECO:0000256" key="10">
    <source>
        <dbReference type="ARBA" id="ARBA00041760"/>
    </source>
</evidence>
<reference evidence="13" key="3">
    <citation type="submission" date="2025-08" db="UniProtKB">
        <authorList>
            <consortium name="Ensembl"/>
        </authorList>
    </citation>
    <scope>IDENTIFICATION</scope>
</reference>
<comment type="cofactor">
    <cofactor evidence="5">
        <name>1D-myo-inositol hexakisphosphate</name>
        <dbReference type="ChEBI" id="CHEBI:58130"/>
    </cofactor>
</comment>
<dbReference type="STRING" id="7719.ENSCINP00000015768"/>
<dbReference type="PROSITE" id="PS50141">
    <property type="entry name" value="A_DEAMIN_EDITASE"/>
    <property type="match status" value="1"/>
</dbReference>
<dbReference type="EMBL" id="EAAA01000971">
    <property type="status" value="NOT_ANNOTATED_CDS"/>
    <property type="molecule type" value="Genomic_DNA"/>
</dbReference>
<dbReference type="AlphaFoldDB" id="F6SJ18"/>
<dbReference type="GO" id="GO:0008251">
    <property type="term" value="F:tRNA-specific adenosine deaminase activity"/>
    <property type="evidence" value="ECO:0000318"/>
    <property type="project" value="GO_Central"/>
</dbReference>
<dbReference type="InParanoid" id="F6SJ18"/>
<evidence type="ECO:0000256" key="8">
    <source>
        <dbReference type="ARBA" id="ARBA00038940"/>
    </source>
</evidence>
<dbReference type="Proteomes" id="UP000008144">
    <property type="component" value="Chromosome 12"/>
</dbReference>
<keyword evidence="14" id="KW-1185">Reference proteome</keyword>
<sequence>MEVANTISQLCLKKFDDLPKNGKPEEGKQWTALAGFVKQCGDDYEVVAIGTGTTCLGESQMRKDGLILHDNHAEVIARRSFIRYLYHEILSTWQSTKTSTIFNKTNDGKCCLKSGGSFHFYTSNTPCGDATIFPISQPLNQTQSKGVKRKCEQVKLNPEKKVCIHETADEIEQATTQTQSDINRTGAKCVAGENSDRHGKGINYHCVGSLRTKPGRGERTTSMSCSDKILKWNLMGWQGHLLSLLVSEPIHMKYIIVGGVADTVALKRAFYGRIFKHEKFVSLETKINLHCPLIYKTDTEFRFGKPVFNKKHLKPCGSSLSWCKIEI</sequence>
<protein>
    <recommendedName>
        <fullName evidence="9">tRNA-specific adenosine deaminase 1</fullName>
        <ecNumber evidence="8">3.5.4.34</ecNumber>
    </recommendedName>
    <alternativeName>
        <fullName evidence="10">tRNA-specific adenosine-37 deaminase</fullName>
    </alternativeName>
</protein>
<evidence type="ECO:0000313" key="13">
    <source>
        <dbReference type="Ensembl" id="ENSCINP00000015768.3"/>
    </source>
</evidence>
<evidence type="ECO:0000256" key="5">
    <source>
        <dbReference type="ARBA" id="ARBA00037026"/>
    </source>
</evidence>
<dbReference type="EC" id="3.5.4.34" evidence="8"/>
<feature type="domain" description="A to I editase" evidence="12">
    <location>
        <begin position="48"/>
        <end position="323"/>
    </location>
</feature>
<dbReference type="Ensembl" id="ENSCINT00000015768.3">
    <property type="protein sequence ID" value="ENSCINP00000015768.3"/>
    <property type="gene ID" value="ENSCING00000007695.3"/>
</dbReference>
<reference evidence="13" key="2">
    <citation type="journal article" date="2008" name="Genome Biol.">
        <title>Improved genome assembly and evidence-based global gene model set for the chordate Ciona intestinalis: new insight into intron and operon populations.</title>
        <authorList>
            <person name="Satou Y."/>
            <person name="Mineta K."/>
            <person name="Ogasawara M."/>
            <person name="Sasakura Y."/>
            <person name="Shoguchi E."/>
            <person name="Ueno K."/>
            <person name="Yamada L."/>
            <person name="Matsumoto J."/>
            <person name="Wasserscheid J."/>
            <person name="Dewar K."/>
            <person name="Wiley G.B."/>
            <person name="Macmil S.L."/>
            <person name="Roe B.A."/>
            <person name="Zeller R.W."/>
            <person name="Hastings K.E."/>
            <person name="Lemaire P."/>
            <person name="Lindquist E."/>
            <person name="Endo T."/>
            <person name="Hotta K."/>
            <person name="Inaba K."/>
        </authorList>
    </citation>
    <scope>NUCLEOTIDE SEQUENCE [LARGE SCALE GENOMIC DNA]</scope>
    <source>
        <strain evidence="13">wild type</strain>
    </source>
</reference>
<evidence type="ECO:0000313" key="14">
    <source>
        <dbReference type="Proteomes" id="UP000008144"/>
    </source>
</evidence>
<reference evidence="13" key="4">
    <citation type="submission" date="2025-09" db="UniProtKB">
        <authorList>
            <consortium name="Ensembl"/>
        </authorList>
    </citation>
    <scope>IDENTIFICATION</scope>
</reference>
<dbReference type="SMART" id="SM00552">
    <property type="entry name" value="ADEAMc"/>
    <property type="match status" value="1"/>
</dbReference>
<keyword evidence="1" id="KW-0819">tRNA processing</keyword>
<dbReference type="GO" id="GO:0046872">
    <property type="term" value="F:metal ion binding"/>
    <property type="evidence" value="ECO:0007669"/>
    <property type="project" value="UniProtKB-KW"/>
</dbReference>
<evidence type="ECO:0000256" key="3">
    <source>
        <dbReference type="ARBA" id="ARBA00022801"/>
    </source>
</evidence>
<dbReference type="GeneTree" id="ENSGT00940000157942"/>
<dbReference type="PANTHER" id="PTHR46516">
    <property type="entry name" value="TRNA-SPECIFIC ADENOSINE DEAMINASE 1"/>
    <property type="match status" value="1"/>
</dbReference>